<dbReference type="SUPFAM" id="SSF51695">
    <property type="entry name" value="PLC-like phosphodiesterases"/>
    <property type="match status" value="1"/>
</dbReference>
<evidence type="ECO:0000256" key="3">
    <source>
        <dbReference type="SAM" id="MobiDB-lite"/>
    </source>
</evidence>
<dbReference type="AlphaFoldDB" id="A0AAE0DET1"/>
<feature type="compositionally biased region" description="Basic and acidic residues" evidence="3">
    <location>
        <begin position="10"/>
        <end position="25"/>
    </location>
</feature>
<feature type="region of interest" description="Disordered" evidence="3">
    <location>
        <begin position="1"/>
        <end position="54"/>
    </location>
</feature>
<evidence type="ECO:0000256" key="1">
    <source>
        <dbReference type="ARBA" id="ARBA00008858"/>
    </source>
</evidence>
<organism evidence="5 6">
    <name type="scientific">Lepraria neglecta</name>
    <dbReference type="NCBI Taxonomy" id="209136"/>
    <lineage>
        <taxon>Eukaryota</taxon>
        <taxon>Fungi</taxon>
        <taxon>Dikarya</taxon>
        <taxon>Ascomycota</taxon>
        <taxon>Pezizomycotina</taxon>
        <taxon>Lecanoromycetes</taxon>
        <taxon>OSLEUM clade</taxon>
        <taxon>Lecanoromycetidae</taxon>
        <taxon>Lecanorales</taxon>
        <taxon>Lecanorineae</taxon>
        <taxon>Stereocaulaceae</taxon>
        <taxon>Lepraria</taxon>
    </lineage>
</organism>
<dbReference type="EMBL" id="JASNWA010000011">
    <property type="protein sequence ID" value="KAK3166764.1"/>
    <property type="molecule type" value="Genomic_DNA"/>
</dbReference>
<keyword evidence="4" id="KW-0812">Transmembrane</keyword>
<dbReference type="GO" id="GO:0008081">
    <property type="term" value="F:phosphoric diester hydrolase activity"/>
    <property type="evidence" value="ECO:0007669"/>
    <property type="project" value="InterPro"/>
</dbReference>
<comment type="caution">
    <text evidence="5">The sequence shown here is derived from an EMBL/GenBank/DDBJ whole genome shotgun (WGS) entry which is preliminary data.</text>
</comment>
<comment type="similarity">
    <text evidence="1">Belongs to the AIM6 family.</text>
</comment>
<dbReference type="PANTHER" id="PTHR31571:SF1">
    <property type="entry name" value="ALTERED INHERITANCE OF MITOCHONDRIA PROTEIN 6"/>
    <property type="match status" value="1"/>
</dbReference>
<dbReference type="InterPro" id="IPR051236">
    <property type="entry name" value="HAT_RTT109-like"/>
</dbReference>
<proteinExistence type="inferred from homology"/>
<keyword evidence="4" id="KW-0472">Membrane</keyword>
<evidence type="ECO:0000313" key="6">
    <source>
        <dbReference type="Proteomes" id="UP001276659"/>
    </source>
</evidence>
<dbReference type="GO" id="GO:0006629">
    <property type="term" value="P:lipid metabolic process"/>
    <property type="evidence" value="ECO:0007669"/>
    <property type="project" value="InterPro"/>
</dbReference>
<accession>A0AAE0DET1</accession>
<feature type="transmembrane region" description="Helical" evidence="4">
    <location>
        <begin position="78"/>
        <end position="98"/>
    </location>
</feature>
<sequence>MGNFIRKPSKKEPSERIDRNLEEGRPSYSSSPETNSQIDSVKKPTLPKPKWRSPQRHFIESEDARRLPRVIRSGLQRCTRTCLGFFLAAFVVLFVRHFLGYQFAANRCRSVLLALLIYFNISLRRDIPRNDIQRIVATWGQPGSPTEGEAKFPTDFSRDITPIPCHSHNDYTRKVPLYDALAAGCTGVEADVWMTNNDLLVGHTEKSLSPSRTLQSLYIEPLLDILTHQNPQLLPSIGGQNSSNRTGDPSSRNGIFDVNVTIPLTLLIDVKTDGTSTFPLILQQLEPLRTAGWLTNWNGSTLVPGLITVVGTGNTPFQPLFNAANGTYRDIFFDAPLEQLWGESAPSNNKIYTSSNSNYASTDFNAAIGKVQYGLLSPDQVNTIRAQVAEATKRGLRARYWNTPAWPISVRDHVWDVLEKEGVGMLNVDDLIAAATRSWGG</sequence>
<evidence type="ECO:0000256" key="2">
    <source>
        <dbReference type="ARBA" id="ARBA00014286"/>
    </source>
</evidence>
<gene>
    <name evidence="5" type="ORF">OEA41_009889</name>
</gene>
<reference evidence="5" key="1">
    <citation type="submission" date="2022-11" db="EMBL/GenBank/DDBJ databases">
        <title>Chromosomal genome sequence assembly and mating type (MAT) locus characterization of the leprose asexual lichenized fungus Lepraria neglecta (Nyl.) Erichsen.</title>
        <authorList>
            <person name="Allen J.L."/>
            <person name="Pfeffer B."/>
        </authorList>
    </citation>
    <scope>NUCLEOTIDE SEQUENCE</scope>
    <source>
        <strain evidence="5">Allen 5258</strain>
    </source>
</reference>
<evidence type="ECO:0000313" key="5">
    <source>
        <dbReference type="EMBL" id="KAK3166764.1"/>
    </source>
</evidence>
<dbReference type="InterPro" id="IPR017946">
    <property type="entry name" value="PLC-like_Pdiesterase_TIM-brl"/>
</dbReference>
<evidence type="ECO:0000256" key="4">
    <source>
        <dbReference type="SAM" id="Phobius"/>
    </source>
</evidence>
<keyword evidence="6" id="KW-1185">Reference proteome</keyword>
<dbReference type="Proteomes" id="UP001276659">
    <property type="component" value="Unassembled WGS sequence"/>
</dbReference>
<keyword evidence="4" id="KW-1133">Transmembrane helix</keyword>
<feature type="compositionally biased region" description="Polar residues" evidence="3">
    <location>
        <begin position="27"/>
        <end position="39"/>
    </location>
</feature>
<protein>
    <recommendedName>
        <fullName evidence="2">Altered inheritance of mitochondria protein 6</fullName>
    </recommendedName>
</protein>
<dbReference type="PANTHER" id="PTHR31571">
    <property type="entry name" value="ALTERED INHERITANCE OF MITOCHONDRIA PROTEIN 6"/>
    <property type="match status" value="1"/>
</dbReference>
<name>A0AAE0DET1_9LECA</name>